<feature type="compositionally biased region" description="Low complexity" evidence="1">
    <location>
        <begin position="34"/>
        <end position="55"/>
    </location>
</feature>
<feature type="region of interest" description="Disordered" evidence="1">
    <location>
        <begin position="21"/>
        <end position="97"/>
    </location>
</feature>
<protein>
    <submittedName>
        <fullName evidence="2">Uncharacterized protein</fullName>
    </submittedName>
</protein>
<dbReference type="Proteomes" id="UP000193560">
    <property type="component" value="Unassembled WGS sequence"/>
</dbReference>
<feature type="non-terminal residue" evidence="2">
    <location>
        <position position="1"/>
    </location>
</feature>
<organism evidence="2 3">
    <name type="scientific">Absidia repens</name>
    <dbReference type="NCBI Taxonomy" id="90262"/>
    <lineage>
        <taxon>Eukaryota</taxon>
        <taxon>Fungi</taxon>
        <taxon>Fungi incertae sedis</taxon>
        <taxon>Mucoromycota</taxon>
        <taxon>Mucoromycotina</taxon>
        <taxon>Mucoromycetes</taxon>
        <taxon>Mucorales</taxon>
        <taxon>Cunninghamellaceae</taxon>
        <taxon>Absidia</taxon>
    </lineage>
</organism>
<feature type="compositionally biased region" description="Basic residues" evidence="1">
    <location>
        <begin position="63"/>
        <end position="72"/>
    </location>
</feature>
<evidence type="ECO:0000256" key="1">
    <source>
        <dbReference type="SAM" id="MobiDB-lite"/>
    </source>
</evidence>
<accession>A0A1X2I0C2</accession>
<comment type="caution">
    <text evidence="2">The sequence shown here is derived from an EMBL/GenBank/DDBJ whole genome shotgun (WGS) entry which is preliminary data.</text>
</comment>
<dbReference type="OrthoDB" id="273230at2759"/>
<dbReference type="EMBL" id="MCGE01000039">
    <property type="protein sequence ID" value="ORZ06499.1"/>
    <property type="molecule type" value="Genomic_DNA"/>
</dbReference>
<sequence length="178" mass="20293">MHKSTSEYSFSFKWSHLISKHSHHTNPNGYRRPSQCSDQSVSSTTSSSSSSSSNSKTWDKWLGRFKHHRRRGSSGQNSSSSILFEEEEQDKKDEQQQQRLDQLYQTALDDLSYAEDSHGSRYYAGDVASAKESLDTCAQALLEIMMTNECSHSHLYTTMAPRLLLLQSRFDALPSLHH</sequence>
<keyword evidence="3" id="KW-1185">Reference proteome</keyword>
<gene>
    <name evidence="2" type="ORF">BCR42DRAFT_427226</name>
</gene>
<evidence type="ECO:0000313" key="3">
    <source>
        <dbReference type="Proteomes" id="UP000193560"/>
    </source>
</evidence>
<name>A0A1X2I0C2_9FUNG</name>
<dbReference type="AlphaFoldDB" id="A0A1X2I0C2"/>
<evidence type="ECO:0000313" key="2">
    <source>
        <dbReference type="EMBL" id="ORZ06499.1"/>
    </source>
</evidence>
<proteinExistence type="predicted"/>
<reference evidence="2 3" key="1">
    <citation type="submission" date="2016-07" db="EMBL/GenBank/DDBJ databases">
        <title>Pervasive Adenine N6-methylation of Active Genes in Fungi.</title>
        <authorList>
            <consortium name="DOE Joint Genome Institute"/>
            <person name="Mondo S.J."/>
            <person name="Dannebaum R.O."/>
            <person name="Kuo R.C."/>
            <person name="Labutti K."/>
            <person name="Haridas S."/>
            <person name="Kuo A."/>
            <person name="Salamov A."/>
            <person name="Ahrendt S.R."/>
            <person name="Lipzen A."/>
            <person name="Sullivan W."/>
            <person name="Andreopoulos W.B."/>
            <person name="Clum A."/>
            <person name="Lindquist E."/>
            <person name="Daum C."/>
            <person name="Ramamoorthy G.K."/>
            <person name="Gryganskyi A."/>
            <person name="Culley D."/>
            <person name="Magnuson J.K."/>
            <person name="James T.Y."/>
            <person name="O'Malley M.A."/>
            <person name="Stajich J.E."/>
            <person name="Spatafora J.W."/>
            <person name="Visel A."/>
            <person name="Grigoriev I.V."/>
        </authorList>
    </citation>
    <scope>NUCLEOTIDE SEQUENCE [LARGE SCALE GENOMIC DNA]</scope>
    <source>
        <strain evidence="2 3">NRRL 1336</strain>
    </source>
</reference>